<gene>
    <name evidence="2" type="ORF">G4B88_029980</name>
</gene>
<evidence type="ECO:0000313" key="2">
    <source>
        <dbReference type="EMBL" id="KAF4379988.1"/>
    </source>
</evidence>
<comment type="caution">
    <text evidence="2">The sequence shown here is derived from an EMBL/GenBank/DDBJ whole genome shotgun (WGS) entry which is preliminary data.</text>
</comment>
<dbReference type="EMBL" id="JAATIQ010000124">
    <property type="protein sequence ID" value="KAF4379988.1"/>
    <property type="molecule type" value="Genomic_DNA"/>
</dbReference>
<proteinExistence type="predicted"/>
<feature type="region of interest" description="Disordered" evidence="1">
    <location>
        <begin position="71"/>
        <end position="93"/>
    </location>
</feature>
<keyword evidence="3" id="KW-1185">Reference proteome</keyword>
<evidence type="ECO:0000313" key="3">
    <source>
        <dbReference type="Proteomes" id="UP000583929"/>
    </source>
</evidence>
<organism evidence="2 3">
    <name type="scientific">Cannabis sativa</name>
    <name type="common">Hemp</name>
    <name type="synonym">Marijuana</name>
    <dbReference type="NCBI Taxonomy" id="3483"/>
    <lineage>
        <taxon>Eukaryota</taxon>
        <taxon>Viridiplantae</taxon>
        <taxon>Streptophyta</taxon>
        <taxon>Embryophyta</taxon>
        <taxon>Tracheophyta</taxon>
        <taxon>Spermatophyta</taxon>
        <taxon>Magnoliopsida</taxon>
        <taxon>eudicotyledons</taxon>
        <taxon>Gunneridae</taxon>
        <taxon>Pentapetalae</taxon>
        <taxon>rosids</taxon>
        <taxon>fabids</taxon>
        <taxon>Rosales</taxon>
        <taxon>Cannabaceae</taxon>
        <taxon>Cannabis</taxon>
    </lineage>
</organism>
<dbReference type="Proteomes" id="UP000583929">
    <property type="component" value="Unassembled WGS sequence"/>
</dbReference>
<name>A0A7J6GB07_CANSA</name>
<sequence>MTMLSNSVAAGEDIQLNPTTLKPVASISPRKPAMLPLEGKYANRRHLGYVRAEEPDLLPPSLNSLETHLLHFQPSSPKPHSRLTPEPPSEELLRLEPSRTRTLLTVSIILLLPSQTKPP</sequence>
<protein>
    <submittedName>
        <fullName evidence="2">Uncharacterized protein</fullName>
    </submittedName>
</protein>
<reference evidence="2 3" key="1">
    <citation type="journal article" date="2020" name="bioRxiv">
        <title>Sequence and annotation of 42 cannabis genomes reveals extensive copy number variation in cannabinoid synthesis and pathogen resistance genes.</title>
        <authorList>
            <person name="Mckernan K.J."/>
            <person name="Helbert Y."/>
            <person name="Kane L.T."/>
            <person name="Ebling H."/>
            <person name="Zhang L."/>
            <person name="Liu B."/>
            <person name="Eaton Z."/>
            <person name="Mclaughlin S."/>
            <person name="Kingan S."/>
            <person name="Baybayan P."/>
            <person name="Concepcion G."/>
            <person name="Jordan M."/>
            <person name="Riva A."/>
            <person name="Barbazuk W."/>
            <person name="Harkins T."/>
        </authorList>
    </citation>
    <scope>NUCLEOTIDE SEQUENCE [LARGE SCALE GENOMIC DNA]</scope>
    <source>
        <strain evidence="3">cv. Jamaican Lion 4</strain>
        <tissue evidence="2">Leaf</tissue>
    </source>
</reference>
<accession>A0A7J6GB07</accession>
<evidence type="ECO:0000256" key="1">
    <source>
        <dbReference type="SAM" id="MobiDB-lite"/>
    </source>
</evidence>
<dbReference type="AlphaFoldDB" id="A0A7J6GB07"/>